<dbReference type="GO" id="GO:0003676">
    <property type="term" value="F:nucleic acid binding"/>
    <property type="evidence" value="ECO:0007669"/>
    <property type="project" value="InterPro"/>
</dbReference>
<protein>
    <recommendedName>
        <fullName evidence="10">GAG-pre-integrase domain-containing protein</fullName>
    </recommendedName>
</protein>
<keyword evidence="4" id="KW-0378">Hydrolase</keyword>
<evidence type="ECO:0000256" key="5">
    <source>
        <dbReference type="ARBA" id="ARBA00022842"/>
    </source>
</evidence>
<keyword evidence="9" id="KW-0233">DNA recombination</keyword>
<evidence type="ECO:0000256" key="4">
    <source>
        <dbReference type="ARBA" id="ARBA00022801"/>
    </source>
</evidence>
<dbReference type="GO" id="GO:0015074">
    <property type="term" value="P:DNA integration"/>
    <property type="evidence" value="ECO:0007669"/>
    <property type="project" value="UniProtKB-KW"/>
</dbReference>
<dbReference type="InterPro" id="IPR039537">
    <property type="entry name" value="Retrotran_Ty1/copia-like"/>
</dbReference>
<keyword evidence="2" id="KW-0479">Metal-binding</keyword>
<sequence>MDCWGIVQGTETSPAEGATAKEVKDYRLRKSRAYSIIYLNTEKTNRPLISDTEDARQAWEKLKQHFRPESRARAVSLTVAFFSCRIQEGETVRLYAARLRQLVNQLKEAGAPIAEWYQSFQVIRYLPMEFSGIVQSIYLWEDKKFIFDNVVTELLAEESRLKQCQSDLDLMVLESKLDRTKKVKLNKCVSNKCKKYVAKVRKCVGRGKPGHVIANCHIKFKSNKSKEVKQNCENSFILEECFNSEIENKSCWVFDTAASTHFSCNLELFSDFKSIENTKMSVAVKGVTCPIKAVDKNRNNEIVGFSISSNDDLEVWHRKYCHVNPHCIVNTSNNDSVRELPNLKSKAIVCEPCRLAKSKRRSFKSIGKIRSTKPLELSHLDVCGPLPSNSIQGHCYFLSITDDYSRKVTFPTKRRTEVYKISEEG</sequence>
<evidence type="ECO:0000256" key="8">
    <source>
        <dbReference type="ARBA" id="ARBA00022932"/>
    </source>
</evidence>
<keyword evidence="12" id="KW-1185">Reference proteome</keyword>
<dbReference type="GO" id="GO:0004519">
    <property type="term" value="F:endonuclease activity"/>
    <property type="evidence" value="ECO:0007669"/>
    <property type="project" value="UniProtKB-KW"/>
</dbReference>
<dbReference type="GO" id="GO:0003887">
    <property type="term" value="F:DNA-directed DNA polymerase activity"/>
    <property type="evidence" value="ECO:0007669"/>
    <property type="project" value="UniProtKB-KW"/>
</dbReference>
<keyword evidence="3" id="KW-0255">Endonuclease</keyword>
<proteinExistence type="predicted"/>
<evidence type="ECO:0000313" key="11">
    <source>
        <dbReference type="EMBL" id="GBO30723.1"/>
    </source>
</evidence>
<dbReference type="InterPro" id="IPR036397">
    <property type="entry name" value="RNaseH_sf"/>
</dbReference>
<evidence type="ECO:0000256" key="3">
    <source>
        <dbReference type="ARBA" id="ARBA00022759"/>
    </source>
</evidence>
<evidence type="ECO:0000256" key="6">
    <source>
        <dbReference type="ARBA" id="ARBA00022908"/>
    </source>
</evidence>
<dbReference type="GO" id="GO:0006310">
    <property type="term" value="P:DNA recombination"/>
    <property type="evidence" value="ECO:0007669"/>
    <property type="project" value="UniProtKB-KW"/>
</dbReference>
<dbReference type="InterPro" id="IPR012337">
    <property type="entry name" value="RNaseH-like_sf"/>
</dbReference>
<dbReference type="InterPro" id="IPR025724">
    <property type="entry name" value="GAG-pre-integrase_dom"/>
</dbReference>
<dbReference type="Proteomes" id="UP000499080">
    <property type="component" value="Unassembled WGS sequence"/>
</dbReference>
<dbReference type="GO" id="GO:0016787">
    <property type="term" value="F:hydrolase activity"/>
    <property type="evidence" value="ECO:0007669"/>
    <property type="project" value="UniProtKB-KW"/>
</dbReference>
<comment type="caution">
    <text evidence="11">The sequence shown here is derived from an EMBL/GenBank/DDBJ whole genome shotgun (WGS) entry which is preliminary data.</text>
</comment>
<dbReference type="SUPFAM" id="SSF53098">
    <property type="entry name" value="Ribonuclease H-like"/>
    <property type="match status" value="1"/>
</dbReference>
<dbReference type="EMBL" id="BGPR01053934">
    <property type="protein sequence ID" value="GBO30723.1"/>
    <property type="molecule type" value="Genomic_DNA"/>
</dbReference>
<feature type="domain" description="GAG-pre-integrase" evidence="10">
    <location>
        <begin position="299"/>
        <end position="358"/>
    </location>
</feature>
<keyword evidence="8" id="KW-0808">Transferase</keyword>
<dbReference type="Gene3D" id="3.30.420.10">
    <property type="entry name" value="Ribonuclease H-like superfamily/Ribonuclease H"/>
    <property type="match status" value="1"/>
</dbReference>
<dbReference type="PANTHER" id="PTHR42648">
    <property type="entry name" value="TRANSPOSASE, PUTATIVE-RELATED"/>
    <property type="match status" value="1"/>
</dbReference>
<accession>A0A4Y2VZ50</accession>
<evidence type="ECO:0000256" key="2">
    <source>
        <dbReference type="ARBA" id="ARBA00022723"/>
    </source>
</evidence>
<keyword evidence="8" id="KW-0548">Nucleotidyltransferase</keyword>
<dbReference type="GO" id="GO:0046872">
    <property type="term" value="F:metal ion binding"/>
    <property type="evidence" value="ECO:0007669"/>
    <property type="project" value="UniProtKB-KW"/>
</dbReference>
<evidence type="ECO:0000256" key="7">
    <source>
        <dbReference type="ARBA" id="ARBA00022918"/>
    </source>
</evidence>
<keyword evidence="6" id="KW-0229">DNA integration</keyword>
<dbReference type="Pfam" id="PF14223">
    <property type="entry name" value="Retrotran_gag_2"/>
    <property type="match status" value="1"/>
</dbReference>
<evidence type="ECO:0000313" key="12">
    <source>
        <dbReference type="Proteomes" id="UP000499080"/>
    </source>
</evidence>
<keyword evidence="5" id="KW-0460">Magnesium</keyword>
<dbReference type="OrthoDB" id="8059523at2759"/>
<evidence type="ECO:0000259" key="10">
    <source>
        <dbReference type="Pfam" id="PF13976"/>
    </source>
</evidence>
<gene>
    <name evidence="11" type="ORF">AVEN_102160_1</name>
</gene>
<keyword evidence="7" id="KW-0695">RNA-directed DNA polymerase</keyword>
<keyword evidence="1" id="KW-0540">Nuclease</keyword>
<organism evidence="11 12">
    <name type="scientific">Araneus ventricosus</name>
    <name type="common">Orbweaver spider</name>
    <name type="synonym">Epeira ventricosa</name>
    <dbReference type="NCBI Taxonomy" id="182803"/>
    <lineage>
        <taxon>Eukaryota</taxon>
        <taxon>Metazoa</taxon>
        <taxon>Ecdysozoa</taxon>
        <taxon>Arthropoda</taxon>
        <taxon>Chelicerata</taxon>
        <taxon>Arachnida</taxon>
        <taxon>Araneae</taxon>
        <taxon>Araneomorphae</taxon>
        <taxon>Entelegynae</taxon>
        <taxon>Araneoidea</taxon>
        <taxon>Araneidae</taxon>
        <taxon>Araneus</taxon>
    </lineage>
</organism>
<dbReference type="GO" id="GO:0003964">
    <property type="term" value="F:RNA-directed DNA polymerase activity"/>
    <property type="evidence" value="ECO:0007669"/>
    <property type="project" value="UniProtKB-KW"/>
</dbReference>
<dbReference type="AlphaFoldDB" id="A0A4Y2VZ50"/>
<evidence type="ECO:0000256" key="9">
    <source>
        <dbReference type="ARBA" id="ARBA00023172"/>
    </source>
</evidence>
<keyword evidence="8" id="KW-0239">DNA-directed DNA polymerase</keyword>
<dbReference type="PANTHER" id="PTHR42648:SF11">
    <property type="entry name" value="TRANSPOSON TY4-P GAG-POL POLYPROTEIN"/>
    <property type="match status" value="1"/>
</dbReference>
<name>A0A4Y2VZ50_ARAVE</name>
<evidence type="ECO:0000256" key="1">
    <source>
        <dbReference type="ARBA" id="ARBA00022722"/>
    </source>
</evidence>
<dbReference type="Pfam" id="PF13976">
    <property type="entry name" value="gag_pre-integrs"/>
    <property type="match status" value="1"/>
</dbReference>
<reference evidence="11 12" key="1">
    <citation type="journal article" date="2019" name="Sci. Rep.">
        <title>Orb-weaving spider Araneus ventricosus genome elucidates the spidroin gene catalogue.</title>
        <authorList>
            <person name="Kono N."/>
            <person name="Nakamura H."/>
            <person name="Ohtoshi R."/>
            <person name="Moran D.A.P."/>
            <person name="Shinohara A."/>
            <person name="Yoshida Y."/>
            <person name="Fujiwara M."/>
            <person name="Mori M."/>
            <person name="Tomita M."/>
            <person name="Arakawa K."/>
        </authorList>
    </citation>
    <scope>NUCLEOTIDE SEQUENCE [LARGE SCALE GENOMIC DNA]</scope>
</reference>